<dbReference type="Proteomes" id="UP001327560">
    <property type="component" value="Chromosome 8"/>
</dbReference>
<accession>A0AAQ3QM09</accession>
<keyword evidence="2" id="KW-0325">Glycoprotein</keyword>
<protein>
    <submittedName>
        <fullName evidence="3">Gamma-interferon-inducible lysosomal thiol reductase</fullName>
    </submittedName>
</protein>
<evidence type="ECO:0000256" key="2">
    <source>
        <dbReference type="ARBA" id="ARBA00023180"/>
    </source>
</evidence>
<keyword evidence="4" id="KW-1185">Reference proteome</keyword>
<evidence type="ECO:0000256" key="1">
    <source>
        <dbReference type="ARBA" id="ARBA00005679"/>
    </source>
</evidence>
<dbReference type="Pfam" id="PF03227">
    <property type="entry name" value="GILT"/>
    <property type="match status" value="1"/>
</dbReference>
<dbReference type="EMBL" id="CP136897">
    <property type="protein sequence ID" value="WOL16304.1"/>
    <property type="molecule type" value="Genomic_DNA"/>
</dbReference>
<proteinExistence type="inferred from homology"/>
<dbReference type="PANTHER" id="PTHR13234">
    <property type="entry name" value="GAMMA-INTERFERON INDUCIBLE LYSOSOMAL THIOL REDUCTASE GILT"/>
    <property type="match status" value="1"/>
</dbReference>
<reference evidence="3 4" key="1">
    <citation type="submission" date="2023-10" db="EMBL/GenBank/DDBJ databases">
        <title>Chromosome-scale genome assembly provides insights into flower coloration mechanisms of Canna indica.</title>
        <authorList>
            <person name="Li C."/>
        </authorList>
    </citation>
    <scope>NUCLEOTIDE SEQUENCE [LARGE SCALE GENOMIC DNA]</scope>
    <source>
        <tissue evidence="3">Flower</tissue>
    </source>
</reference>
<evidence type="ECO:0000313" key="3">
    <source>
        <dbReference type="EMBL" id="WOL16304.1"/>
    </source>
</evidence>
<dbReference type="AlphaFoldDB" id="A0AAQ3QM09"/>
<sequence>MNHLVPARHKPIRPSLVIHRSSRHSSNLVPSSAMAAPARFVVFLVVCFIASSSVVSASDSPPKIPLALYYETLCPYCSKFIVNQLPNIFRDGLISIVDLELVPYGNAFLDSNNTISCQHGPDECLLNTVEACAISAWPDLEKHFGFILCVESLILENKHLEWESCFSKLGIDSHAVKECYDSGHGKELELQYAAKTGSLRPPHKYVPWVVVNGAPLFEDYMNFESYICRAYSGEPPEACSKLPLKKDQDMKADHSHVLHADGMVSSSATNNNQKKIKMVI</sequence>
<dbReference type="PANTHER" id="PTHR13234:SF75">
    <property type="entry name" value="GAMMA INTERFERON INDUCIBLE LYSOSOMAL THIOL REDUCTASE FAMILY PROTEIN, EXPRESSED"/>
    <property type="match status" value="1"/>
</dbReference>
<name>A0AAQ3QM09_9LILI</name>
<comment type="similarity">
    <text evidence="1">Belongs to the GILT family.</text>
</comment>
<gene>
    <name evidence="3" type="ORF">Cni_G25091</name>
</gene>
<dbReference type="InterPro" id="IPR004911">
    <property type="entry name" value="Interferon-induced_GILT"/>
</dbReference>
<evidence type="ECO:0000313" key="4">
    <source>
        <dbReference type="Proteomes" id="UP001327560"/>
    </source>
</evidence>
<organism evidence="3 4">
    <name type="scientific">Canna indica</name>
    <name type="common">Indian-shot</name>
    <dbReference type="NCBI Taxonomy" id="4628"/>
    <lineage>
        <taxon>Eukaryota</taxon>
        <taxon>Viridiplantae</taxon>
        <taxon>Streptophyta</taxon>
        <taxon>Embryophyta</taxon>
        <taxon>Tracheophyta</taxon>
        <taxon>Spermatophyta</taxon>
        <taxon>Magnoliopsida</taxon>
        <taxon>Liliopsida</taxon>
        <taxon>Zingiberales</taxon>
        <taxon>Cannaceae</taxon>
        <taxon>Canna</taxon>
    </lineage>
</organism>
<dbReference type="GO" id="GO:0016671">
    <property type="term" value="F:oxidoreductase activity, acting on a sulfur group of donors, disulfide as acceptor"/>
    <property type="evidence" value="ECO:0007669"/>
    <property type="project" value="InterPro"/>
</dbReference>